<keyword evidence="2" id="KW-0812">Transmembrane</keyword>
<evidence type="ECO:0000256" key="1">
    <source>
        <dbReference type="SAM" id="MobiDB-lite"/>
    </source>
</evidence>
<dbReference type="EMBL" id="AP027924">
    <property type="protein sequence ID" value="BED91770.1"/>
    <property type="molecule type" value="Genomic_DNA"/>
</dbReference>
<dbReference type="KEGG" id="ips:CfP315_0297"/>
<feature type="transmembrane region" description="Helical" evidence="2">
    <location>
        <begin position="89"/>
        <end position="108"/>
    </location>
</feature>
<reference evidence="3" key="1">
    <citation type="journal article" date="2023" name="ISME J.">
        <title>Emergence of putative energy parasites within Clostridia revealed by genome analysis of a novel endosymbiotic clade.</title>
        <authorList>
            <person name="Takahashi K."/>
            <person name="Kuwahara H."/>
            <person name="Horikawa Y."/>
            <person name="Izawa K."/>
            <person name="Kato D."/>
            <person name="Inagaki T."/>
            <person name="Yuki M."/>
            <person name="Ohkuma M."/>
            <person name="Hongoh Y."/>
        </authorList>
    </citation>
    <scope>NUCLEOTIDE SEQUENCE</scope>
    <source>
        <strain evidence="3">CfP3-15</strain>
    </source>
</reference>
<organism evidence="3">
    <name type="scientific">Candidatus Improbicoccus pseudotrichonymphae</name>
    <dbReference type="NCBI Taxonomy" id="3033792"/>
    <lineage>
        <taxon>Bacteria</taxon>
        <taxon>Bacillati</taxon>
        <taxon>Bacillota</taxon>
        <taxon>Clostridia</taxon>
        <taxon>Candidatus Improbicoccus</taxon>
    </lineage>
</organism>
<evidence type="ECO:0000256" key="2">
    <source>
        <dbReference type="SAM" id="Phobius"/>
    </source>
</evidence>
<dbReference type="AlphaFoldDB" id="A0AA48L0S6"/>
<feature type="transmembrane region" description="Helical" evidence="2">
    <location>
        <begin position="37"/>
        <end position="54"/>
    </location>
</feature>
<keyword evidence="2" id="KW-0472">Membrane</keyword>
<gene>
    <name evidence="3" type="ORF">CfP315_0297</name>
</gene>
<sequence>MKPKETCGSKLSPAETNSPLNSVAFKMLRIILFDSKIQNAIINLSVFSLIYILISGGKVMKNKFIKSLVRKEKISNSENNKKTSKNNKIISSILAITMCCQPLVGAVAPDSQLVDSKKIGSKETVEITEDKDEDVVEILEDKNDAKKNDEDKNENESKKGDAVDKSKWFSSLAKTIAVVGVSGAIILGSYYIYMINRVKIGNRSYLTHSIGEENGNGFENLAVGMRSCEGIYEFRNKITSVTSKTLLQVKVEPDYENKIGDLSSYSEFIVEITKGKESFLSYLKNKGVDPTISGIVTHACGLLKKLKDPKFCLVNACVRVEIEGEGGGVIFFLISKELAPYLKV</sequence>
<name>A0AA48L0S6_9FIRM</name>
<proteinExistence type="predicted"/>
<feature type="transmembrane region" description="Helical" evidence="2">
    <location>
        <begin position="172"/>
        <end position="193"/>
    </location>
</feature>
<dbReference type="Proteomes" id="UP001337580">
    <property type="component" value="Chromosome"/>
</dbReference>
<protein>
    <submittedName>
        <fullName evidence="3">Uncharacterized protein</fullName>
    </submittedName>
</protein>
<accession>A0AA48L0S6</accession>
<evidence type="ECO:0000313" key="3">
    <source>
        <dbReference type="EMBL" id="BED91770.1"/>
    </source>
</evidence>
<feature type="region of interest" description="Disordered" evidence="1">
    <location>
        <begin position="140"/>
        <end position="160"/>
    </location>
</feature>
<keyword evidence="2" id="KW-1133">Transmembrane helix</keyword>